<evidence type="ECO:0000256" key="3">
    <source>
        <dbReference type="ARBA" id="ARBA00022989"/>
    </source>
</evidence>
<evidence type="ECO:0000256" key="5">
    <source>
        <dbReference type="PROSITE-ProRule" id="PRU00205"/>
    </source>
</evidence>
<dbReference type="GO" id="GO:0055088">
    <property type="term" value="P:lipid homeostasis"/>
    <property type="evidence" value="ECO:0007669"/>
    <property type="project" value="TreeGrafter"/>
</dbReference>
<evidence type="ECO:0000256" key="2">
    <source>
        <dbReference type="ARBA" id="ARBA00022692"/>
    </source>
</evidence>
<sequence length="281" mass="31379">MHVFRGGTHDSQKLVEAAEVVLRTAPTSRGLSLAFFIMTAAAFALLEAASARVVCFYFADADHAARVRSRGCLVSAAHNVWAMAATVALLIRTEHPIGLLSEGPFQFALLAHVPHSTIDAVGAAFAAFLSWDLLYLLRHRRIFAQLLTSTLFHHVVLLGMLWLNKDTLWFNYAFPLMYAGELSTFFLNVRLLYRESGISEMWVSATFAITFFLTRILLLGALVYHLFCNMGAMQTLLSLPLLVSYLILIPTMYVLNLFWGIKILQGVASLLRKKRSLHKAC</sequence>
<dbReference type="PANTHER" id="PTHR13439">
    <property type="entry name" value="CT120 PROTEIN"/>
    <property type="match status" value="1"/>
</dbReference>
<evidence type="ECO:0000256" key="6">
    <source>
        <dbReference type="SAM" id="Phobius"/>
    </source>
</evidence>
<feature type="transmembrane region" description="Helical" evidence="6">
    <location>
        <begin position="201"/>
        <end position="227"/>
    </location>
</feature>
<organism evidence="8">
    <name type="scientific">Calcidiscus leptoporus</name>
    <dbReference type="NCBI Taxonomy" id="127549"/>
    <lineage>
        <taxon>Eukaryota</taxon>
        <taxon>Haptista</taxon>
        <taxon>Haptophyta</taxon>
        <taxon>Prymnesiophyceae</taxon>
        <taxon>Coccolithales</taxon>
        <taxon>Calcidiscaceae</taxon>
        <taxon>Calcidiscus</taxon>
    </lineage>
</organism>
<dbReference type="InterPro" id="IPR006634">
    <property type="entry name" value="TLC-dom"/>
</dbReference>
<dbReference type="PROSITE" id="PS50922">
    <property type="entry name" value="TLC"/>
    <property type="match status" value="1"/>
</dbReference>
<evidence type="ECO:0000259" key="7">
    <source>
        <dbReference type="PROSITE" id="PS50922"/>
    </source>
</evidence>
<feature type="domain" description="TLC" evidence="7">
    <location>
        <begin position="64"/>
        <end position="272"/>
    </location>
</feature>
<feature type="transmembrane region" description="Helical" evidence="6">
    <location>
        <begin position="111"/>
        <end position="131"/>
    </location>
</feature>
<evidence type="ECO:0000313" key="8">
    <source>
        <dbReference type="EMBL" id="CAD8530683.1"/>
    </source>
</evidence>
<dbReference type="EMBL" id="HBER01011908">
    <property type="protein sequence ID" value="CAD8530683.1"/>
    <property type="molecule type" value="Transcribed_RNA"/>
</dbReference>
<reference evidence="8" key="1">
    <citation type="submission" date="2021-01" db="EMBL/GenBank/DDBJ databases">
        <authorList>
            <person name="Corre E."/>
            <person name="Pelletier E."/>
            <person name="Niang G."/>
            <person name="Scheremetjew M."/>
            <person name="Finn R."/>
            <person name="Kale V."/>
            <person name="Holt S."/>
            <person name="Cochrane G."/>
            <person name="Meng A."/>
            <person name="Brown T."/>
            <person name="Cohen L."/>
        </authorList>
    </citation>
    <scope>NUCLEOTIDE SEQUENCE</scope>
    <source>
        <strain evidence="8">RCC1130</strain>
    </source>
</reference>
<dbReference type="AlphaFoldDB" id="A0A7S0IT78"/>
<protein>
    <recommendedName>
        <fullName evidence="7">TLC domain-containing protein</fullName>
    </recommendedName>
</protein>
<proteinExistence type="predicted"/>
<keyword evidence="4 5" id="KW-0472">Membrane</keyword>
<evidence type="ECO:0000256" key="1">
    <source>
        <dbReference type="ARBA" id="ARBA00004141"/>
    </source>
</evidence>
<feature type="transmembrane region" description="Helical" evidence="6">
    <location>
        <begin position="33"/>
        <end position="59"/>
    </location>
</feature>
<feature type="transmembrane region" description="Helical" evidence="6">
    <location>
        <begin position="239"/>
        <end position="264"/>
    </location>
</feature>
<feature type="transmembrane region" description="Helical" evidence="6">
    <location>
        <begin position="71"/>
        <end position="91"/>
    </location>
</feature>
<dbReference type="GO" id="GO:0016020">
    <property type="term" value="C:membrane"/>
    <property type="evidence" value="ECO:0007669"/>
    <property type="project" value="UniProtKB-SubCell"/>
</dbReference>
<evidence type="ECO:0000256" key="4">
    <source>
        <dbReference type="ARBA" id="ARBA00023136"/>
    </source>
</evidence>
<accession>A0A7S0IT78</accession>
<dbReference type="GO" id="GO:0005783">
    <property type="term" value="C:endoplasmic reticulum"/>
    <property type="evidence" value="ECO:0007669"/>
    <property type="project" value="TreeGrafter"/>
</dbReference>
<keyword evidence="3 6" id="KW-1133">Transmembrane helix</keyword>
<dbReference type="Pfam" id="PF03798">
    <property type="entry name" value="TRAM_LAG1_CLN8"/>
    <property type="match status" value="1"/>
</dbReference>
<name>A0A7S0IT78_9EUKA</name>
<gene>
    <name evidence="8" type="ORF">CLEP1334_LOCUS5935</name>
</gene>
<dbReference type="InterPro" id="IPR050846">
    <property type="entry name" value="TLCD"/>
</dbReference>
<feature type="transmembrane region" description="Helical" evidence="6">
    <location>
        <begin position="169"/>
        <end position="189"/>
    </location>
</feature>
<comment type="subcellular location">
    <subcellularLocation>
        <location evidence="1">Membrane</location>
        <topology evidence="1">Multi-pass membrane protein</topology>
    </subcellularLocation>
</comment>
<keyword evidence="2 5" id="KW-0812">Transmembrane</keyword>
<feature type="transmembrane region" description="Helical" evidence="6">
    <location>
        <begin position="143"/>
        <end position="163"/>
    </location>
</feature>
<dbReference type="PANTHER" id="PTHR13439:SF0">
    <property type="entry name" value="TOPOISOMERASE I DAMAGE AFFECTED PROTEIN 4"/>
    <property type="match status" value="1"/>
</dbReference>